<dbReference type="Pfam" id="PF19730">
    <property type="entry name" value="DUF6221"/>
    <property type="match status" value="1"/>
</dbReference>
<evidence type="ECO:0000313" key="2">
    <source>
        <dbReference type="Proteomes" id="UP000630936"/>
    </source>
</evidence>
<evidence type="ECO:0000313" key="1">
    <source>
        <dbReference type="EMBL" id="GGZ28521.1"/>
    </source>
</evidence>
<dbReference type="Proteomes" id="UP000630936">
    <property type="component" value="Unassembled WGS sequence"/>
</dbReference>
<gene>
    <name evidence="1" type="ORF">GCM10010387_22480</name>
</gene>
<reference evidence="1" key="2">
    <citation type="submission" date="2020-09" db="EMBL/GenBank/DDBJ databases">
        <authorList>
            <person name="Sun Q."/>
            <person name="Ohkuma M."/>
        </authorList>
    </citation>
    <scope>NUCLEOTIDE SEQUENCE</scope>
    <source>
        <strain evidence="1">JCM 4988</strain>
    </source>
</reference>
<proteinExistence type="predicted"/>
<protein>
    <submittedName>
        <fullName evidence="1">Uncharacterized protein</fullName>
    </submittedName>
</protein>
<name>A0A918Q204_9ACTN</name>
<dbReference type="AlphaFoldDB" id="A0A918Q204"/>
<dbReference type="RefSeq" id="WP_190122814.1">
    <property type="nucleotide sequence ID" value="NZ_BMWG01000004.1"/>
</dbReference>
<reference evidence="1" key="1">
    <citation type="journal article" date="2014" name="Int. J. Syst. Evol. Microbiol.">
        <title>Complete genome sequence of Corynebacterium casei LMG S-19264T (=DSM 44701T), isolated from a smear-ripened cheese.</title>
        <authorList>
            <consortium name="US DOE Joint Genome Institute (JGI-PGF)"/>
            <person name="Walter F."/>
            <person name="Albersmeier A."/>
            <person name="Kalinowski J."/>
            <person name="Ruckert C."/>
        </authorList>
    </citation>
    <scope>NUCLEOTIDE SEQUENCE</scope>
    <source>
        <strain evidence="1">JCM 4988</strain>
    </source>
</reference>
<organism evidence="1 2">
    <name type="scientific">Streptomyces inusitatus</name>
    <dbReference type="NCBI Taxonomy" id="68221"/>
    <lineage>
        <taxon>Bacteria</taxon>
        <taxon>Bacillati</taxon>
        <taxon>Actinomycetota</taxon>
        <taxon>Actinomycetes</taxon>
        <taxon>Kitasatosporales</taxon>
        <taxon>Streptomycetaceae</taxon>
        <taxon>Streptomyces</taxon>
    </lineage>
</organism>
<dbReference type="EMBL" id="BMWG01000004">
    <property type="protein sequence ID" value="GGZ28521.1"/>
    <property type="molecule type" value="Genomic_DNA"/>
</dbReference>
<sequence length="179" mass="19870">MSDMTNDLVEFLRARLDEDEAAARAAAEPPSWVKLDRHPQLEWSVQYWDAPDRAVVVAEESSAYAVVATEAGEGEEDADARVQHIARHDPARVLAEIEATRRIIGESAADCSTGCTTEHSFSGSCALRWMGPVQEENGTRWAQNESLVRVPAPFTPLSVLRLLALPYADHPDYRDGWRP</sequence>
<comment type="caution">
    <text evidence="1">The sequence shown here is derived from an EMBL/GenBank/DDBJ whole genome shotgun (WGS) entry which is preliminary data.</text>
</comment>
<accession>A0A918Q204</accession>
<dbReference type="InterPro" id="IPR046193">
    <property type="entry name" value="DUF6221"/>
</dbReference>
<keyword evidence="2" id="KW-1185">Reference proteome</keyword>